<dbReference type="InterPro" id="IPR000477">
    <property type="entry name" value="RT_dom"/>
</dbReference>
<dbReference type="GO" id="GO:0071897">
    <property type="term" value="P:DNA biosynthetic process"/>
    <property type="evidence" value="ECO:0007669"/>
    <property type="project" value="UniProtKB-ARBA"/>
</dbReference>
<feature type="compositionally biased region" description="Basic and acidic residues" evidence="1">
    <location>
        <begin position="275"/>
        <end position="292"/>
    </location>
</feature>
<dbReference type="SUPFAM" id="SSF56672">
    <property type="entry name" value="DNA/RNA polymerases"/>
    <property type="match status" value="1"/>
</dbReference>
<proteinExistence type="predicted"/>
<dbReference type="Pfam" id="PF00078">
    <property type="entry name" value="RVT_1"/>
    <property type="match status" value="1"/>
</dbReference>
<dbReference type="EMBL" id="JAVRJZ010000002">
    <property type="protein sequence ID" value="KAK2726434.1"/>
    <property type="molecule type" value="Genomic_DNA"/>
</dbReference>
<comment type="caution">
    <text evidence="3">The sequence shown here is derived from an EMBL/GenBank/DDBJ whole genome shotgun (WGS) entry which is preliminary data.</text>
</comment>
<dbReference type="Proteomes" id="UP001187531">
    <property type="component" value="Unassembled WGS sequence"/>
</dbReference>
<dbReference type="Gene3D" id="3.10.10.10">
    <property type="entry name" value="HIV Type 1 Reverse Transcriptase, subunit A, domain 1"/>
    <property type="match status" value="1"/>
</dbReference>
<dbReference type="InterPro" id="IPR050951">
    <property type="entry name" value="Retrovirus_Pol_polyprotein"/>
</dbReference>
<evidence type="ECO:0000313" key="3">
    <source>
        <dbReference type="EMBL" id="KAK2726434.1"/>
    </source>
</evidence>
<name>A0AA88LGW5_ARTSF</name>
<dbReference type="InterPro" id="IPR043128">
    <property type="entry name" value="Rev_trsase/Diguanyl_cyclase"/>
</dbReference>
<sequence length="316" mass="36108">MLEWVMAMSRYGDLLILTSWRLDLSYSGKTLFEIAKSLHELETRSEVEDGREFMIESISAEEKVEKPYALIKLTENDSELAFKIDTGAEVNILPLKDFNKSARKPALLPTADVLTSYTGEQLKELDRLESLGVIEKVTKPTQCANSLVLVRKADGSLRICLDPVDLKRAIERLHYPISLFDEVAVKCKVAKKFFKMDARNGYWSMVLDKPSSELTTFNTMYGRYKWNRYPFGLISAQDEYQQKMEEVFTELDIGLTVDDIAGIGCSDAEHDAKLRTQTDNKWHHPRPRENPGVRKHARTPKPGATTDIIRNIQLLF</sequence>
<organism evidence="3 4">
    <name type="scientific">Artemia franciscana</name>
    <name type="common">Brine shrimp</name>
    <name type="synonym">Artemia sanfranciscana</name>
    <dbReference type="NCBI Taxonomy" id="6661"/>
    <lineage>
        <taxon>Eukaryota</taxon>
        <taxon>Metazoa</taxon>
        <taxon>Ecdysozoa</taxon>
        <taxon>Arthropoda</taxon>
        <taxon>Crustacea</taxon>
        <taxon>Branchiopoda</taxon>
        <taxon>Anostraca</taxon>
        <taxon>Artemiidae</taxon>
        <taxon>Artemia</taxon>
    </lineage>
</organism>
<evidence type="ECO:0000256" key="1">
    <source>
        <dbReference type="SAM" id="MobiDB-lite"/>
    </source>
</evidence>
<accession>A0AA88LGW5</accession>
<keyword evidence="4" id="KW-1185">Reference proteome</keyword>
<dbReference type="PANTHER" id="PTHR37984">
    <property type="entry name" value="PROTEIN CBG26694"/>
    <property type="match status" value="1"/>
</dbReference>
<evidence type="ECO:0000313" key="4">
    <source>
        <dbReference type="Proteomes" id="UP001187531"/>
    </source>
</evidence>
<evidence type="ECO:0000259" key="2">
    <source>
        <dbReference type="Pfam" id="PF00078"/>
    </source>
</evidence>
<gene>
    <name evidence="3" type="ORF">QYM36_000765</name>
</gene>
<dbReference type="AlphaFoldDB" id="A0AA88LGW5"/>
<dbReference type="PANTHER" id="PTHR37984:SF5">
    <property type="entry name" value="PROTEIN NYNRIN-LIKE"/>
    <property type="match status" value="1"/>
</dbReference>
<dbReference type="InterPro" id="IPR043502">
    <property type="entry name" value="DNA/RNA_pol_sf"/>
</dbReference>
<reference evidence="3" key="1">
    <citation type="submission" date="2023-07" db="EMBL/GenBank/DDBJ databases">
        <title>Chromosome-level genome assembly of Artemia franciscana.</title>
        <authorList>
            <person name="Jo E."/>
        </authorList>
    </citation>
    <scope>NUCLEOTIDE SEQUENCE</scope>
    <source>
        <tissue evidence="3">Whole body</tissue>
    </source>
</reference>
<feature type="region of interest" description="Disordered" evidence="1">
    <location>
        <begin position="275"/>
        <end position="304"/>
    </location>
</feature>
<protein>
    <recommendedName>
        <fullName evidence="2">Reverse transcriptase domain-containing protein</fullName>
    </recommendedName>
</protein>
<dbReference type="CDD" id="cd01647">
    <property type="entry name" value="RT_LTR"/>
    <property type="match status" value="1"/>
</dbReference>
<dbReference type="Gene3D" id="3.30.70.270">
    <property type="match status" value="1"/>
</dbReference>
<feature type="domain" description="Reverse transcriptase" evidence="2">
    <location>
        <begin position="150"/>
        <end position="273"/>
    </location>
</feature>